<name>A0A9X4PC37_9LACT</name>
<organism evidence="1 2">
    <name type="scientific">Lactococcus formosensis</name>
    <dbReference type="NCBI Taxonomy" id="1281486"/>
    <lineage>
        <taxon>Bacteria</taxon>
        <taxon>Bacillati</taxon>
        <taxon>Bacillota</taxon>
        <taxon>Bacilli</taxon>
        <taxon>Lactobacillales</taxon>
        <taxon>Streptococcaceae</taxon>
        <taxon>Lactococcus</taxon>
    </lineage>
</organism>
<comment type="caution">
    <text evidence="1">The sequence shown here is derived from an EMBL/GenBank/DDBJ whole genome shotgun (WGS) entry which is preliminary data.</text>
</comment>
<sequence length="58" mass="6667">MKSSWKKQRLATKKKHIKRMRSKNNRLIAFSLARAIKAMKKIGEAFHSPGTSARKVTN</sequence>
<reference evidence="1" key="1">
    <citation type="submission" date="2022-06" db="EMBL/GenBank/DDBJ databases">
        <title>Lactococcus from bovine mastitis in China.</title>
        <authorList>
            <person name="Lin Y."/>
            <person name="Han B."/>
        </authorList>
    </citation>
    <scope>NUCLEOTIDE SEQUENCE</scope>
    <source>
        <strain evidence="1">Ningxia-I-26</strain>
    </source>
</reference>
<gene>
    <name evidence="1" type="ORF">NF717_05145</name>
</gene>
<evidence type="ECO:0000313" key="1">
    <source>
        <dbReference type="EMBL" id="MDG6145042.1"/>
    </source>
</evidence>
<keyword evidence="2" id="KW-1185">Reference proteome</keyword>
<evidence type="ECO:0000313" key="2">
    <source>
        <dbReference type="Proteomes" id="UP001153199"/>
    </source>
</evidence>
<accession>A0A9X4PC37</accession>
<dbReference type="RefSeq" id="WP_279359791.1">
    <property type="nucleotide sequence ID" value="NZ_JAMWDY010000003.1"/>
</dbReference>
<proteinExistence type="predicted"/>
<dbReference type="AlphaFoldDB" id="A0A9X4PC37"/>
<dbReference type="Proteomes" id="UP001153199">
    <property type="component" value="Unassembled WGS sequence"/>
</dbReference>
<dbReference type="EMBL" id="JAMWFV010000004">
    <property type="protein sequence ID" value="MDG6145042.1"/>
    <property type="molecule type" value="Genomic_DNA"/>
</dbReference>
<protein>
    <submittedName>
        <fullName evidence="1">Uncharacterized protein</fullName>
    </submittedName>
</protein>